<keyword evidence="1" id="KW-0812">Transmembrane</keyword>
<dbReference type="EMBL" id="JAUOEK010000173">
    <property type="protein sequence ID" value="MDO5971839.1"/>
    <property type="molecule type" value="Genomic_DNA"/>
</dbReference>
<evidence type="ECO:0000313" key="2">
    <source>
        <dbReference type="EMBL" id="MDO5971839.1"/>
    </source>
</evidence>
<evidence type="ECO:0000256" key="1">
    <source>
        <dbReference type="SAM" id="Phobius"/>
    </source>
</evidence>
<protein>
    <submittedName>
        <fullName evidence="2">Uncharacterized protein</fullName>
    </submittedName>
</protein>
<sequence length="64" mass="7329">MKYLNYILIVLGAVVAVYAKSEKEQNEFVLIGGIIILMIGVYRVSRNVPSKHDREEDVDNFEND</sequence>
<comment type="caution">
    <text evidence="2">The sequence shown here is derived from an EMBL/GenBank/DDBJ whole genome shotgun (WGS) entry which is preliminary data.</text>
</comment>
<name>A0ABT8WFA5_9FLAO</name>
<evidence type="ECO:0000313" key="3">
    <source>
        <dbReference type="Proteomes" id="UP001176883"/>
    </source>
</evidence>
<accession>A0ABT8WFA5</accession>
<gene>
    <name evidence="2" type="ORF">Q4Q35_18710</name>
</gene>
<keyword evidence="1" id="KW-0472">Membrane</keyword>
<organism evidence="2 3">
    <name type="scientific">Flavivirga aquimarina</name>
    <dbReference type="NCBI Taxonomy" id="2027862"/>
    <lineage>
        <taxon>Bacteria</taxon>
        <taxon>Pseudomonadati</taxon>
        <taxon>Bacteroidota</taxon>
        <taxon>Flavobacteriia</taxon>
        <taxon>Flavobacteriales</taxon>
        <taxon>Flavobacteriaceae</taxon>
        <taxon>Flavivirga</taxon>
    </lineage>
</organism>
<keyword evidence="3" id="KW-1185">Reference proteome</keyword>
<dbReference type="RefSeq" id="WP_303279553.1">
    <property type="nucleotide sequence ID" value="NZ_JAUOEK010000173.1"/>
</dbReference>
<proteinExistence type="predicted"/>
<keyword evidence="1" id="KW-1133">Transmembrane helix</keyword>
<dbReference type="Proteomes" id="UP001176883">
    <property type="component" value="Unassembled WGS sequence"/>
</dbReference>
<reference evidence="2" key="1">
    <citation type="submission" date="2023-07" db="EMBL/GenBank/DDBJ databases">
        <title>Two novel species in the genus Flavivirga.</title>
        <authorList>
            <person name="Kwon K."/>
        </authorList>
    </citation>
    <scope>NUCLEOTIDE SEQUENCE</scope>
    <source>
        <strain evidence="2">KCTC 52353</strain>
    </source>
</reference>
<feature type="transmembrane region" description="Helical" evidence="1">
    <location>
        <begin position="29"/>
        <end position="45"/>
    </location>
</feature>